<sequence>MPTIPPRVTSCDAPPPALVEQAATCGRCRAELGARGRLCTHCRLDEATLQWELRLFTLTTRALALGAAVSAEAAARQAQAQTLRRIGRGGLNETGLEGGGGLDGGASGSGTADLALLEGGRRGDALVAETQVFRHPSEAERTLRLLMQQLARHGGRQHAPIVKAAQAHLERLEATRRLFLAARSLMLAQRMLL</sequence>
<evidence type="ECO:0000313" key="1">
    <source>
        <dbReference type="EMBL" id="KIY93235.1"/>
    </source>
</evidence>
<organism evidence="1 2">
    <name type="scientific">Monoraphidium neglectum</name>
    <dbReference type="NCBI Taxonomy" id="145388"/>
    <lineage>
        <taxon>Eukaryota</taxon>
        <taxon>Viridiplantae</taxon>
        <taxon>Chlorophyta</taxon>
        <taxon>core chlorophytes</taxon>
        <taxon>Chlorophyceae</taxon>
        <taxon>CS clade</taxon>
        <taxon>Sphaeropleales</taxon>
        <taxon>Selenastraceae</taxon>
        <taxon>Monoraphidium</taxon>
    </lineage>
</organism>
<dbReference type="GeneID" id="25732318"/>
<dbReference type="PANTHER" id="PTHR45865:SF1">
    <property type="entry name" value="E3 UBIQUITIN-PROTEIN LIGASE SHPRH"/>
    <property type="match status" value="1"/>
</dbReference>
<name>A0A0D2MDE4_9CHLO</name>
<dbReference type="EMBL" id="KK104936">
    <property type="protein sequence ID" value="KIY93235.1"/>
    <property type="molecule type" value="Genomic_DNA"/>
</dbReference>
<accession>A0A0D2MDE4</accession>
<dbReference type="Proteomes" id="UP000054498">
    <property type="component" value="Unassembled WGS sequence"/>
</dbReference>
<dbReference type="PANTHER" id="PTHR45865">
    <property type="entry name" value="E3 UBIQUITIN-PROTEIN LIGASE SHPRH FAMILY MEMBER"/>
    <property type="match status" value="1"/>
</dbReference>
<dbReference type="AlphaFoldDB" id="A0A0D2MDE4"/>
<evidence type="ECO:0000313" key="2">
    <source>
        <dbReference type="Proteomes" id="UP000054498"/>
    </source>
</evidence>
<gene>
    <name evidence="1" type="ORF">MNEG_14728</name>
</gene>
<dbReference type="STRING" id="145388.A0A0D2MDE4"/>
<keyword evidence="2" id="KW-1185">Reference proteome</keyword>
<dbReference type="OrthoDB" id="423559at2759"/>
<dbReference type="RefSeq" id="XP_013892255.1">
    <property type="nucleotide sequence ID" value="XM_014036801.1"/>
</dbReference>
<protein>
    <submittedName>
        <fullName evidence="1">Uncharacterized protein</fullName>
    </submittedName>
</protein>
<dbReference type="KEGG" id="mng:MNEG_14728"/>
<reference evidence="1 2" key="1">
    <citation type="journal article" date="2013" name="BMC Genomics">
        <title>Reconstruction of the lipid metabolism for the microalga Monoraphidium neglectum from its genome sequence reveals characteristics suitable for biofuel production.</title>
        <authorList>
            <person name="Bogen C."/>
            <person name="Al-Dilaimi A."/>
            <person name="Albersmeier A."/>
            <person name="Wichmann J."/>
            <person name="Grundmann M."/>
            <person name="Rupp O."/>
            <person name="Lauersen K.J."/>
            <person name="Blifernez-Klassen O."/>
            <person name="Kalinowski J."/>
            <person name="Goesmann A."/>
            <person name="Mussgnug J.H."/>
            <person name="Kruse O."/>
        </authorList>
    </citation>
    <scope>NUCLEOTIDE SEQUENCE [LARGE SCALE GENOMIC DNA]</scope>
    <source>
        <strain evidence="1 2">SAG 48.87</strain>
    </source>
</reference>
<proteinExistence type="predicted"/>
<dbReference type="InterPro" id="IPR052583">
    <property type="entry name" value="ATP-helicase/E3_Ub-Ligase"/>
</dbReference>